<dbReference type="Pfam" id="PF00672">
    <property type="entry name" value="HAMP"/>
    <property type="match status" value="1"/>
</dbReference>
<dbReference type="CDD" id="cd00082">
    <property type="entry name" value="HisKA"/>
    <property type="match status" value="1"/>
</dbReference>
<dbReference type="InterPro" id="IPR036097">
    <property type="entry name" value="HisK_dim/P_sf"/>
</dbReference>
<dbReference type="OrthoDB" id="9804645at2"/>
<dbReference type="PROSITE" id="PS50885">
    <property type="entry name" value="HAMP"/>
    <property type="match status" value="1"/>
</dbReference>
<evidence type="ECO:0000259" key="16">
    <source>
        <dbReference type="PROSITE" id="PS50885"/>
    </source>
</evidence>
<organism evidence="17 18">
    <name type="scientific">Vibrio diazotrophicus</name>
    <dbReference type="NCBI Taxonomy" id="685"/>
    <lineage>
        <taxon>Bacteria</taxon>
        <taxon>Pseudomonadati</taxon>
        <taxon>Pseudomonadota</taxon>
        <taxon>Gammaproteobacteria</taxon>
        <taxon>Vibrionales</taxon>
        <taxon>Vibrionaceae</taxon>
        <taxon>Vibrio</taxon>
    </lineage>
</organism>
<evidence type="ECO:0000256" key="13">
    <source>
        <dbReference type="ARBA" id="ARBA00023136"/>
    </source>
</evidence>
<dbReference type="Gene3D" id="6.10.340.10">
    <property type="match status" value="1"/>
</dbReference>
<dbReference type="EC" id="2.7.13.3" evidence="14"/>
<keyword evidence="12 14" id="KW-0902">Two-component regulatory system</keyword>
<dbReference type="AlphaFoldDB" id="A0A2J8I7T2"/>
<dbReference type="InterPro" id="IPR003594">
    <property type="entry name" value="HATPase_dom"/>
</dbReference>
<evidence type="ECO:0000256" key="9">
    <source>
        <dbReference type="ARBA" id="ARBA00022777"/>
    </source>
</evidence>
<keyword evidence="10 14" id="KW-0067">ATP-binding</keyword>
<dbReference type="InterPro" id="IPR003661">
    <property type="entry name" value="HisK_dim/P_dom"/>
</dbReference>
<keyword evidence="7 14" id="KW-0812">Transmembrane</keyword>
<feature type="domain" description="HAMP" evidence="16">
    <location>
        <begin position="176"/>
        <end position="229"/>
    </location>
</feature>
<evidence type="ECO:0000256" key="10">
    <source>
        <dbReference type="ARBA" id="ARBA00022840"/>
    </source>
</evidence>
<dbReference type="PROSITE" id="PS50109">
    <property type="entry name" value="HIS_KIN"/>
    <property type="match status" value="1"/>
</dbReference>
<dbReference type="InterPro" id="IPR005467">
    <property type="entry name" value="His_kinase_dom"/>
</dbReference>
<evidence type="ECO:0000313" key="18">
    <source>
        <dbReference type="Proteomes" id="UP000236449"/>
    </source>
</evidence>
<dbReference type="Pfam" id="PF21085">
    <property type="entry name" value="CusS"/>
    <property type="match status" value="1"/>
</dbReference>
<dbReference type="SMART" id="SM00388">
    <property type="entry name" value="HisKA"/>
    <property type="match status" value="1"/>
</dbReference>
<keyword evidence="11 14" id="KW-1133">Transmembrane helix</keyword>
<dbReference type="PRINTS" id="PR00344">
    <property type="entry name" value="BCTRLSENSOR"/>
</dbReference>
<feature type="domain" description="Histidine kinase" evidence="15">
    <location>
        <begin position="237"/>
        <end position="451"/>
    </location>
</feature>
<keyword evidence="3 14" id="KW-1003">Cell membrane</keyword>
<feature type="transmembrane region" description="Helical" evidence="14">
    <location>
        <begin position="154"/>
        <end position="175"/>
    </location>
</feature>
<proteinExistence type="predicted"/>
<keyword evidence="4 14" id="KW-0997">Cell inner membrane</keyword>
<dbReference type="SMART" id="SM00387">
    <property type="entry name" value="HATPase_c"/>
    <property type="match status" value="1"/>
</dbReference>
<dbReference type="GO" id="GO:0005524">
    <property type="term" value="F:ATP binding"/>
    <property type="evidence" value="ECO:0007669"/>
    <property type="project" value="UniProtKB-KW"/>
</dbReference>
<dbReference type="SMART" id="SM00304">
    <property type="entry name" value="HAMP"/>
    <property type="match status" value="1"/>
</dbReference>
<comment type="catalytic activity">
    <reaction evidence="1 14">
        <text>ATP + protein L-histidine = ADP + protein N-phospho-L-histidine.</text>
        <dbReference type="EC" id="2.7.13.3"/>
    </reaction>
</comment>
<comment type="caution">
    <text evidence="17">The sequence shown here is derived from an EMBL/GenBank/DDBJ whole genome shotgun (WGS) entry which is preliminary data.</text>
</comment>
<dbReference type="CDD" id="cd06225">
    <property type="entry name" value="HAMP"/>
    <property type="match status" value="1"/>
</dbReference>
<dbReference type="InterPro" id="IPR003660">
    <property type="entry name" value="HAMP_dom"/>
</dbReference>
<accession>A0A2J8I7T2</accession>
<comment type="function">
    <text evidence="14">Member of a two-component regulatory system.</text>
</comment>
<dbReference type="InterPro" id="IPR048590">
    <property type="entry name" value="CusS-like_sensor"/>
</dbReference>
<dbReference type="SUPFAM" id="SSF47384">
    <property type="entry name" value="Homodimeric domain of signal transducing histidine kinase"/>
    <property type="match status" value="1"/>
</dbReference>
<evidence type="ECO:0000256" key="3">
    <source>
        <dbReference type="ARBA" id="ARBA00022475"/>
    </source>
</evidence>
<name>A0A2J8I7T2_VIBDI</name>
<evidence type="ECO:0000256" key="8">
    <source>
        <dbReference type="ARBA" id="ARBA00022741"/>
    </source>
</evidence>
<gene>
    <name evidence="17" type="ORF">C1N32_00855</name>
</gene>
<keyword evidence="5" id="KW-0597">Phosphoprotein</keyword>
<dbReference type="Pfam" id="PF02518">
    <property type="entry name" value="HATPase_c"/>
    <property type="match status" value="1"/>
</dbReference>
<evidence type="ECO:0000256" key="6">
    <source>
        <dbReference type="ARBA" id="ARBA00022679"/>
    </source>
</evidence>
<dbReference type="Pfam" id="PF00512">
    <property type="entry name" value="HisKA"/>
    <property type="match status" value="1"/>
</dbReference>
<keyword evidence="13 14" id="KW-0472">Membrane</keyword>
<evidence type="ECO:0000256" key="5">
    <source>
        <dbReference type="ARBA" id="ARBA00022553"/>
    </source>
</evidence>
<keyword evidence="8 14" id="KW-0547">Nucleotide-binding</keyword>
<dbReference type="EMBL" id="POSK01000001">
    <property type="protein sequence ID" value="PNI06592.1"/>
    <property type="molecule type" value="Genomic_DNA"/>
</dbReference>
<dbReference type="PANTHER" id="PTHR45436">
    <property type="entry name" value="SENSOR HISTIDINE KINASE YKOH"/>
    <property type="match status" value="1"/>
</dbReference>
<feature type="transmembrane region" description="Helical" evidence="14">
    <location>
        <begin position="14"/>
        <end position="37"/>
    </location>
</feature>
<comment type="subcellular location">
    <subcellularLocation>
        <location evidence="2">Cell inner membrane</location>
        <topology evidence="2">Multi-pass membrane protein</topology>
    </subcellularLocation>
</comment>
<dbReference type="RefSeq" id="WP_102965129.1">
    <property type="nucleotide sequence ID" value="NZ_POSK01000001.1"/>
</dbReference>
<dbReference type="Gene3D" id="1.10.287.130">
    <property type="match status" value="1"/>
</dbReference>
<dbReference type="NCBIfam" id="TIGR01386">
    <property type="entry name" value="cztS_silS_copS"/>
    <property type="match status" value="1"/>
</dbReference>
<dbReference type="InterPro" id="IPR004358">
    <property type="entry name" value="Sig_transdc_His_kin-like_C"/>
</dbReference>
<evidence type="ECO:0000259" key="15">
    <source>
        <dbReference type="PROSITE" id="PS50109"/>
    </source>
</evidence>
<dbReference type="SUPFAM" id="SSF55874">
    <property type="entry name" value="ATPase domain of HSP90 chaperone/DNA topoisomerase II/histidine kinase"/>
    <property type="match status" value="1"/>
</dbReference>
<evidence type="ECO:0000256" key="11">
    <source>
        <dbReference type="ARBA" id="ARBA00022989"/>
    </source>
</evidence>
<evidence type="ECO:0000256" key="7">
    <source>
        <dbReference type="ARBA" id="ARBA00022692"/>
    </source>
</evidence>
<evidence type="ECO:0000313" key="17">
    <source>
        <dbReference type="EMBL" id="PNI06592.1"/>
    </source>
</evidence>
<dbReference type="PANTHER" id="PTHR45436:SF15">
    <property type="entry name" value="SENSOR HISTIDINE KINASE CUSS"/>
    <property type="match status" value="1"/>
</dbReference>
<evidence type="ECO:0000256" key="4">
    <source>
        <dbReference type="ARBA" id="ARBA00022519"/>
    </source>
</evidence>
<dbReference type="GO" id="GO:0005886">
    <property type="term" value="C:plasma membrane"/>
    <property type="evidence" value="ECO:0007669"/>
    <property type="project" value="UniProtKB-SubCell"/>
</dbReference>
<evidence type="ECO:0000256" key="14">
    <source>
        <dbReference type="RuleBase" id="RU364088"/>
    </source>
</evidence>
<keyword evidence="6 14" id="KW-0808">Transferase</keyword>
<evidence type="ECO:0000256" key="1">
    <source>
        <dbReference type="ARBA" id="ARBA00000085"/>
    </source>
</evidence>
<keyword evidence="9 14" id="KW-0418">Kinase</keyword>
<evidence type="ECO:0000256" key="12">
    <source>
        <dbReference type="ARBA" id="ARBA00023012"/>
    </source>
</evidence>
<sequence length="455" mass="51602">MLKLSQPFSMRNKLVLMFIGTTLVTYFSFALVLQYAIERHFYNQDFSYVSSKFNAIDREINQSPQALFEQSNNSPLLMWVFENENIIYQNSNLTLPKTQPLIPNSPQAYNPSNAIEWDEDSLALRAFAFNTGNYLVVLGLSINHHLLFLDKLNWILFWSLGFTFLISSAFSSLIVHRGLKPIAVLNEHIQQVSPEQLDIRIKLESLPSELRGLANTHNAMLDRLQMGFRRLSELSSDIAHELKTPLTNITTQNQVILGACRTPKEYQEAIASTLEELNRITKTINDLLYIAKAENKLIHRNDEVLDAGKELSHLIDYYEILADDASVKLVNSGEGRLYMDKNMFERAIGNLLSNAIRHAYVGSTIQVQVQELDEHIMISVVNQGDTIPEENIAYLFDRFYRIDKSRQHVGSVGAGLGLSISQSIVQAYNGAISVTSKDQHTEFKITLPCARSLDQ</sequence>
<reference evidence="17 18" key="1">
    <citation type="submission" date="2018-01" db="EMBL/GenBank/DDBJ databases">
        <title>Draft genome sequences of six Vibrio diazotrophicus strains isolated from deep-sea sediments of the Baltic Sea.</title>
        <authorList>
            <person name="Castillo D."/>
            <person name="Vandieken V."/>
            <person name="Chiang O."/>
            <person name="Middelboe M."/>
        </authorList>
    </citation>
    <scope>NUCLEOTIDE SEQUENCE [LARGE SCALE GENOMIC DNA]</scope>
    <source>
        <strain evidence="17 18">60.27F</strain>
    </source>
</reference>
<dbReference type="InterPro" id="IPR006290">
    <property type="entry name" value="CztS_silS_copS"/>
</dbReference>
<protein>
    <recommendedName>
        <fullName evidence="14">Sensor protein</fullName>
        <ecNumber evidence="14">2.7.13.3</ecNumber>
    </recommendedName>
</protein>
<evidence type="ECO:0000256" key="2">
    <source>
        <dbReference type="ARBA" id="ARBA00004429"/>
    </source>
</evidence>
<dbReference type="GO" id="GO:0000155">
    <property type="term" value="F:phosphorelay sensor kinase activity"/>
    <property type="evidence" value="ECO:0007669"/>
    <property type="project" value="InterPro"/>
</dbReference>
<dbReference type="Gene3D" id="3.30.565.10">
    <property type="entry name" value="Histidine kinase-like ATPase, C-terminal domain"/>
    <property type="match status" value="1"/>
</dbReference>
<dbReference type="InterPro" id="IPR036890">
    <property type="entry name" value="HATPase_C_sf"/>
</dbReference>
<dbReference type="InterPro" id="IPR050428">
    <property type="entry name" value="TCS_sensor_his_kinase"/>
</dbReference>
<dbReference type="Proteomes" id="UP000236449">
    <property type="component" value="Unassembled WGS sequence"/>
</dbReference>